<dbReference type="GO" id="GO:0030428">
    <property type="term" value="C:cell septum"/>
    <property type="evidence" value="ECO:0007669"/>
    <property type="project" value="UniProtKB-SubCell"/>
</dbReference>
<dbReference type="Proteomes" id="UP000271624">
    <property type="component" value="Unassembled WGS sequence"/>
</dbReference>
<comment type="subcellular location">
    <subcellularLocation>
        <location evidence="2">Cell septum</location>
    </subcellularLocation>
</comment>
<name>A0A433VHI5_9CYAN</name>
<dbReference type="InterPro" id="IPR050595">
    <property type="entry name" value="Bact_response_regulator"/>
</dbReference>
<protein>
    <recommendedName>
        <fullName evidence="2">Protein PatA</fullName>
    </recommendedName>
</protein>
<feature type="modified residue" description="4-aspartylphosphate" evidence="3">
    <location>
        <position position="311"/>
    </location>
</feature>
<keyword evidence="2" id="KW-0364">Heterocyst</keyword>
<organism evidence="5 6">
    <name type="scientific">Dulcicalothrix desertica PCC 7102</name>
    <dbReference type="NCBI Taxonomy" id="232991"/>
    <lineage>
        <taxon>Bacteria</taxon>
        <taxon>Bacillati</taxon>
        <taxon>Cyanobacteriota</taxon>
        <taxon>Cyanophyceae</taxon>
        <taxon>Nostocales</taxon>
        <taxon>Calotrichaceae</taxon>
        <taxon>Dulcicalothrix</taxon>
    </lineage>
</organism>
<gene>
    <name evidence="5" type="ORF">DSM106972_035320</name>
</gene>
<evidence type="ECO:0000313" key="6">
    <source>
        <dbReference type="Proteomes" id="UP000271624"/>
    </source>
</evidence>
<dbReference type="SMART" id="SM00448">
    <property type="entry name" value="REC"/>
    <property type="match status" value="1"/>
</dbReference>
<dbReference type="PANTHER" id="PTHR44591:SF23">
    <property type="entry name" value="CHEY SUBFAMILY"/>
    <property type="match status" value="1"/>
</dbReference>
<dbReference type="AlphaFoldDB" id="A0A433VHI5"/>
<comment type="function">
    <text evidence="2">Controls heterocyst pattern formation.</text>
</comment>
<dbReference type="OrthoDB" id="524459at2"/>
<dbReference type="Pfam" id="PF00072">
    <property type="entry name" value="Response_reg"/>
    <property type="match status" value="1"/>
</dbReference>
<dbReference type="InterPro" id="IPR011006">
    <property type="entry name" value="CheY-like_superfamily"/>
</dbReference>
<evidence type="ECO:0000313" key="5">
    <source>
        <dbReference type="EMBL" id="RUT05525.1"/>
    </source>
</evidence>
<evidence type="ECO:0000256" key="1">
    <source>
        <dbReference type="ARBA" id="ARBA00022553"/>
    </source>
</evidence>
<dbReference type="PANTHER" id="PTHR44591">
    <property type="entry name" value="STRESS RESPONSE REGULATOR PROTEIN 1"/>
    <property type="match status" value="1"/>
</dbReference>
<keyword evidence="6" id="KW-1185">Reference proteome</keyword>
<dbReference type="PIRSF" id="PIRSF005897">
    <property type="entry name" value="RR_PatA"/>
    <property type="match status" value="1"/>
</dbReference>
<evidence type="ECO:0000259" key="4">
    <source>
        <dbReference type="PROSITE" id="PS50110"/>
    </source>
</evidence>
<dbReference type="Gene3D" id="3.40.50.2300">
    <property type="match status" value="1"/>
</dbReference>
<keyword evidence="1 3" id="KW-0597">Phosphoprotein</keyword>
<dbReference type="GO" id="GO:0000160">
    <property type="term" value="P:phosphorelay signal transduction system"/>
    <property type="evidence" value="ECO:0007669"/>
    <property type="project" value="UniProtKB-KW"/>
</dbReference>
<reference evidence="5" key="1">
    <citation type="submission" date="2018-12" db="EMBL/GenBank/DDBJ databases">
        <authorList>
            <person name="Will S."/>
            <person name="Neumann-Schaal M."/>
            <person name="Henke P."/>
        </authorList>
    </citation>
    <scope>NUCLEOTIDE SEQUENCE</scope>
    <source>
        <strain evidence="5">PCC 7102</strain>
    </source>
</reference>
<dbReference type="SUPFAM" id="SSF52172">
    <property type="entry name" value="CheY-like"/>
    <property type="match status" value="1"/>
</dbReference>
<dbReference type="EMBL" id="RSCL01000008">
    <property type="protein sequence ID" value="RUT05525.1"/>
    <property type="molecule type" value="Genomic_DNA"/>
</dbReference>
<evidence type="ECO:0000256" key="3">
    <source>
        <dbReference type="PROSITE-ProRule" id="PRU00169"/>
    </source>
</evidence>
<comment type="induction">
    <text evidence="2">By nitrogen starvation.</text>
</comment>
<keyword evidence="2" id="KW-0902">Two-component regulatory system</keyword>
<proteinExistence type="evidence at transcript level"/>
<evidence type="ECO:0000256" key="2">
    <source>
        <dbReference type="PIRNR" id="PIRNR005897"/>
    </source>
</evidence>
<sequence>MVSNNLLDELRSCTQLKYSGSLNIQSYQGQSWTFYYRFGRIIWATGTLHPFRRWKRQIAQHCPGVDTNKLRLTANDVELDYWDYKLLTLLYGREEIDSKQVDTIAENIIVEVLFDLAQQTHLNGATCNCARNPKLILDLPINFANTNVHIQRMEKEWRNWNDSGLKRFSPNLAPFLKQPAELKQVVTQNVYNNFVNLLNGKYTLRDLAVKMRQGVLQIACSLLPYIDNGYVQLVEVADYALPGVEIPTRTSNVQPQIANSPLIACIDDSPQVCQMLESIITSNRMRFVKIPDAVQALPLLLEHKPDFIFLDLVMPVVNGYELCTQIRRISHFANTPIVILTGSDGLVDRMRAKLVGSTDFMSKPVVAEKVLTTVRKYLHSVLMSAE</sequence>
<dbReference type="InterPro" id="IPR001789">
    <property type="entry name" value="Sig_transdc_resp-reg_receiver"/>
</dbReference>
<dbReference type="InterPro" id="IPR024186">
    <property type="entry name" value="Sig_transdc_resp-reg_PatA"/>
</dbReference>
<dbReference type="PROSITE" id="PS50110">
    <property type="entry name" value="RESPONSE_REGULATORY"/>
    <property type="match status" value="1"/>
</dbReference>
<reference evidence="5" key="2">
    <citation type="journal article" date="2019" name="Genome Biol. Evol.">
        <title>Day and night: Metabolic profiles and evolutionary relationships of six axenic non-marine cyanobacteria.</title>
        <authorList>
            <person name="Will S.E."/>
            <person name="Henke P."/>
            <person name="Boedeker C."/>
            <person name="Huang S."/>
            <person name="Brinkmann H."/>
            <person name="Rohde M."/>
            <person name="Jarek M."/>
            <person name="Friedl T."/>
            <person name="Seufert S."/>
            <person name="Schumacher M."/>
            <person name="Overmann J."/>
            <person name="Neumann-Schaal M."/>
            <person name="Petersen J."/>
        </authorList>
    </citation>
    <scope>NUCLEOTIDE SEQUENCE [LARGE SCALE GENOMIC DNA]</scope>
    <source>
        <strain evidence="5">PCC 7102</strain>
    </source>
</reference>
<dbReference type="GO" id="GO:0043158">
    <property type="term" value="P:heterocyst development"/>
    <property type="evidence" value="ECO:0007669"/>
    <property type="project" value="UniProtKB-KW"/>
</dbReference>
<comment type="caution">
    <text evidence="5">The sequence shown here is derived from an EMBL/GenBank/DDBJ whole genome shotgun (WGS) entry which is preliminary data.</text>
</comment>
<dbReference type="RefSeq" id="WP_127081999.1">
    <property type="nucleotide sequence ID" value="NZ_RSCL01000008.1"/>
</dbReference>
<feature type="domain" description="Response regulatory" evidence="4">
    <location>
        <begin position="262"/>
        <end position="378"/>
    </location>
</feature>
<accession>A0A433VHI5</accession>